<keyword evidence="3" id="KW-1185">Reference proteome</keyword>
<reference evidence="2 3" key="1">
    <citation type="submission" date="2020-02" db="EMBL/GenBank/DDBJ databases">
        <title>Rhodobacter algicola sp. nov., isolated from microalga culture.</title>
        <authorList>
            <person name="Park C.-Y."/>
        </authorList>
    </citation>
    <scope>NUCLEOTIDE SEQUENCE [LARGE SCALE GENOMIC DNA]</scope>
    <source>
        <strain evidence="2 3">ETT8</strain>
    </source>
</reference>
<proteinExistence type="inferred from homology"/>
<dbReference type="Proteomes" id="UP000481421">
    <property type="component" value="Unassembled WGS sequence"/>
</dbReference>
<dbReference type="PANTHER" id="PTHR18964:SF149">
    <property type="entry name" value="BIFUNCTIONAL UDP-N-ACETYLGLUCOSAMINE 2-EPIMERASE_N-ACETYLMANNOSAMINE KINASE"/>
    <property type="match status" value="1"/>
</dbReference>
<dbReference type="EMBL" id="JAAIKE010000004">
    <property type="protein sequence ID" value="NEX47211.1"/>
    <property type="molecule type" value="Genomic_DNA"/>
</dbReference>
<dbReference type="SUPFAM" id="SSF53067">
    <property type="entry name" value="Actin-like ATPase domain"/>
    <property type="match status" value="1"/>
</dbReference>
<dbReference type="RefSeq" id="WP_164612717.1">
    <property type="nucleotide sequence ID" value="NZ_JAAIKE010000004.1"/>
</dbReference>
<dbReference type="InterPro" id="IPR000600">
    <property type="entry name" value="ROK"/>
</dbReference>
<dbReference type="Gene3D" id="3.30.420.40">
    <property type="match status" value="2"/>
</dbReference>
<name>A0A6B3RP10_9RHOB</name>
<evidence type="ECO:0000256" key="1">
    <source>
        <dbReference type="ARBA" id="ARBA00006479"/>
    </source>
</evidence>
<comment type="similarity">
    <text evidence="1">Belongs to the ROK (NagC/XylR) family.</text>
</comment>
<gene>
    <name evidence="2" type="ORF">G3572_13430</name>
</gene>
<organism evidence="2 3">
    <name type="scientific">Pseudotabrizicola algicola</name>
    <dbReference type="NCBI Taxonomy" id="2709381"/>
    <lineage>
        <taxon>Bacteria</taxon>
        <taxon>Pseudomonadati</taxon>
        <taxon>Pseudomonadota</taxon>
        <taxon>Alphaproteobacteria</taxon>
        <taxon>Rhodobacterales</taxon>
        <taxon>Paracoccaceae</taxon>
        <taxon>Pseudotabrizicola</taxon>
    </lineage>
</organism>
<evidence type="ECO:0000313" key="3">
    <source>
        <dbReference type="Proteomes" id="UP000481421"/>
    </source>
</evidence>
<protein>
    <submittedName>
        <fullName evidence="2">ROK family protein</fullName>
    </submittedName>
</protein>
<dbReference type="PANTHER" id="PTHR18964">
    <property type="entry name" value="ROK (REPRESSOR, ORF, KINASE) FAMILY"/>
    <property type="match status" value="1"/>
</dbReference>
<evidence type="ECO:0000313" key="2">
    <source>
        <dbReference type="EMBL" id="NEX47211.1"/>
    </source>
</evidence>
<dbReference type="AlphaFoldDB" id="A0A6B3RP10"/>
<dbReference type="Pfam" id="PF00480">
    <property type="entry name" value="ROK"/>
    <property type="match status" value="1"/>
</dbReference>
<dbReference type="CDD" id="cd23763">
    <property type="entry name" value="ASKHA_ATPase_ROK"/>
    <property type="match status" value="1"/>
</dbReference>
<sequence>MKDREALLARLPATQGARGLLADLLAGQAATECVASAELVQTGWITAGRLRADAAVLLGCDIGGTKVHSVLSDLEGRCLAEVHEPTDPAGGAALVAQVQRHRDRLVAQAETPMAAAIGIPGAVHPRTGHVSRMPNIAGLRGADLSGVFSAALQMPVAVENDVNLAALGEYWLGHRASSMAFLSLGTGIGLGQLVNGQILQGASGAAGEVAILPIGASPFAKESFATGALESRVGAAPLVAAYEARGGTRGQTLRLLFAADDPRFDTVVEGLADKLAQAVISVAAITDPEIVVFGGSVGQRPDLLARVVRRLAQQPFAMPQCLTSRLGNRAGVLGAVWRARQRLAAELRCR</sequence>
<comment type="caution">
    <text evidence="2">The sequence shown here is derived from an EMBL/GenBank/DDBJ whole genome shotgun (WGS) entry which is preliminary data.</text>
</comment>
<dbReference type="InterPro" id="IPR043129">
    <property type="entry name" value="ATPase_NBD"/>
</dbReference>
<accession>A0A6B3RP10</accession>